<dbReference type="Proteomes" id="UP000294257">
    <property type="component" value="Unassembled WGS sequence"/>
</dbReference>
<evidence type="ECO:0000313" key="2">
    <source>
        <dbReference type="Proteomes" id="UP000294257"/>
    </source>
</evidence>
<name>A0A4Q7KM99_9PSEU</name>
<protein>
    <submittedName>
        <fullName evidence="1">Uncharacterized protein</fullName>
    </submittedName>
</protein>
<dbReference type="OrthoDB" id="3747467at2"/>
<proteinExistence type="predicted"/>
<evidence type="ECO:0000313" key="1">
    <source>
        <dbReference type="EMBL" id="RZS37665.1"/>
    </source>
</evidence>
<accession>A0A4Q7KM99</accession>
<dbReference type="RefSeq" id="WP_130345130.1">
    <property type="nucleotide sequence ID" value="NZ_SGWQ01000005.1"/>
</dbReference>
<gene>
    <name evidence="1" type="ORF">EV193_105223</name>
</gene>
<sequence length="182" mass="19855">MDYCSYEEFGRRFFEHAVTEERILGAVAGLAGEPIEFGPIGAGPGKIAQVSASGKVGAATVRPLTREHVAFLLTIPVDLLLTINLGGAHRFRADVEVRLTITARAAEPLRVVIDVEPPTKENVVVSVRAEGLRATMMRYAASVDEEIRRFVAKYVAREIDKPKIKAARDIDVAARIDGAWQS</sequence>
<organism evidence="1 2">
    <name type="scientific">Herbihabitans rhizosphaerae</name>
    <dbReference type="NCBI Taxonomy" id="1872711"/>
    <lineage>
        <taxon>Bacteria</taxon>
        <taxon>Bacillati</taxon>
        <taxon>Actinomycetota</taxon>
        <taxon>Actinomycetes</taxon>
        <taxon>Pseudonocardiales</taxon>
        <taxon>Pseudonocardiaceae</taxon>
        <taxon>Herbihabitans</taxon>
    </lineage>
</organism>
<dbReference type="AlphaFoldDB" id="A0A4Q7KM99"/>
<keyword evidence="2" id="KW-1185">Reference proteome</keyword>
<dbReference type="EMBL" id="SGWQ01000005">
    <property type="protein sequence ID" value="RZS37665.1"/>
    <property type="molecule type" value="Genomic_DNA"/>
</dbReference>
<comment type="caution">
    <text evidence="1">The sequence shown here is derived from an EMBL/GenBank/DDBJ whole genome shotgun (WGS) entry which is preliminary data.</text>
</comment>
<reference evidence="1 2" key="1">
    <citation type="submission" date="2019-02" db="EMBL/GenBank/DDBJ databases">
        <title>Genomic Encyclopedia of Type Strains, Phase IV (KMG-IV): sequencing the most valuable type-strain genomes for metagenomic binning, comparative biology and taxonomic classification.</title>
        <authorList>
            <person name="Goeker M."/>
        </authorList>
    </citation>
    <scope>NUCLEOTIDE SEQUENCE [LARGE SCALE GENOMIC DNA]</scope>
    <source>
        <strain evidence="1 2">DSM 101727</strain>
    </source>
</reference>